<reference evidence="1" key="2">
    <citation type="submission" date="2024-04" db="UniProtKB">
        <authorList>
            <consortium name="Ensembl"/>
        </authorList>
    </citation>
    <scope>IDENTIFICATION</scope>
</reference>
<dbReference type="Ensembl" id="ENSGACT00000007576.1">
    <property type="protein sequence ID" value="ENSGACP00000007557.1"/>
    <property type="gene ID" value="ENSGACG00000005731.1"/>
</dbReference>
<dbReference type="Bgee" id="ENSGACG00000005731">
    <property type="expression patterns" value="Expressed in liver and 13 other cell types or tissues"/>
</dbReference>
<organism evidence="1">
    <name type="scientific">Gasterosteus aculeatus</name>
    <name type="common">Three-spined stickleback</name>
    <dbReference type="NCBI Taxonomy" id="69293"/>
    <lineage>
        <taxon>Eukaryota</taxon>
        <taxon>Metazoa</taxon>
        <taxon>Chordata</taxon>
        <taxon>Craniata</taxon>
        <taxon>Vertebrata</taxon>
        <taxon>Euteleostomi</taxon>
        <taxon>Actinopterygii</taxon>
        <taxon>Neopterygii</taxon>
        <taxon>Teleostei</taxon>
        <taxon>Neoteleostei</taxon>
        <taxon>Acanthomorphata</taxon>
        <taxon>Eupercaria</taxon>
        <taxon>Perciformes</taxon>
        <taxon>Cottioidei</taxon>
        <taxon>Gasterosteales</taxon>
        <taxon>Gasterosteidae</taxon>
        <taxon>Gasterosteus</taxon>
    </lineage>
</organism>
<dbReference type="AlphaFoldDB" id="G3NQE1"/>
<proteinExistence type="predicted"/>
<dbReference type="InParanoid" id="G3NQE1"/>
<sequence length="97" mass="11274">MKSHITLSQSKTQSSGQNVKKIDRTFSGSIDLEWQFIPKIHLTWKIIFFRHCANTSHWQRLHVWTNKTIPQTIAGFVLRSNYLHARALTSHLSSLCL</sequence>
<reference evidence="1" key="1">
    <citation type="submission" date="2006-01" db="EMBL/GenBank/DDBJ databases">
        <authorList>
            <person name="Lindblad-Toh K."/>
            <person name="Mauceli E."/>
            <person name="Grabherr M."/>
            <person name="Chang J.L."/>
            <person name="Lander E.S."/>
        </authorList>
    </citation>
    <scope>NUCLEOTIDE SEQUENCE [LARGE SCALE GENOMIC DNA]</scope>
</reference>
<evidence type="ECO:0000313" key="1">
    <source>
        <dbReference type="Ensembl" id="ENSGACP00000007557.1"/>
    </source>
</evidence>
<accession>G3NQE1</accession>
<protein>
    <submittedName>
        <fullName evidence="1">Uncharacterized protein</fullName>
    </submittedName>
</protein>
<name>G3NQE1_GASAC</name>